<proteinExistence type="predicted"/>
<evidence type="ECO:0000313" key="3">
    <source>
        <dbReference type="Proteomes" id="UP000742786"/>
    </source>
</evidence>
<reference evidence="2" key="1">
    <citation type="submission" date="2021-04" db="EMBL/GenBank/DDBJ databases">
        <authorList>
            <person name="Hornung B."/>
        </authorList>
    </citation>
    <scope>NUCLEOTIDE SEQUENCE</scope>
    <source>
        <strain evidence="2">G5G6</strain>
    </source>
</reference>
<dbReference type="EMBL" id="CAJQUM010000001">
    <property type="protein sequence ID" value="CAG4885194.1"/>
    <property type="molecule type" value="Genomic_DNA"/>
</dbReference>
<keyword evidence="1" id="KW-0472">Membrane</keyword>
<comment type="caution">
    <text evidence="2">The sequence shown here is derived from an EMBL/GenBank/DDBJ whole genome shotgun (WGS) entry which is preliminary data.</text>
</comment>
<name>A0A916N9X4_9PROT</name>
<keyword evidence="3" id="KW-1185">Reference proteome</keyword>
<dbReference type="Proteomes" id="UP000742786">
    <property type="component" value="Unassembled WGS sequence"/>
</dbReference>
<evidence type="ECO:0000313" key="2">
    <source>
        <dbReference type="EMBL" id="CAG4885194.1"/>
    </source>
</evidence>
<evidence type="ECO:0000256" key="1">
    <source>
        <dbReference type="SAM" id="Phobius"/>
    </source>
</evidence>
<feature type="transmembrane region" description="Helical" evidence="1">
    <location>
        <begin position="20"/>
        <end position="42"/>
    </location>
</feature>
<dbReference type="PROSITE" id="PS00409">
    <property type="entry name" value="PROKAR_NTER_METHYL"/>
    <property type="match status" value="1"/>
</dbReference>
<dbReference type="Pfam" id="PF07963">
    <property type="entry name" value="N_methyl"/>
    <property type="match status" value="1"/>
</dbReference>
<gene>
    <name evidence="2" type="ORF">GTOL_13077</name>
</gene>
<dbReference type="InterPro" id="IPR012902">
    <property type="entry name" value="N_methyl_site"/>
</dbReference>
<organism evidence="2 3">
    <name type="scientific">Georgfuchsia toluolica</name>
    <dbReference type="NCBI Taxonomy" id="424218"/>
    <lineage>
        <taxon>Bacteria</taxon>
        <taxon>Pseudomonadati</taxon>
        <taxon>Pseudomonadota</taxon>
        <taxon>Betaproteobacteria</taxon>
        <taxon>Nitrosomonadales</taxon>
        <taxon>Sterolibacteriaceae</taxon>
        <taxon>Georgfuchsia</taxon>
    </lineage>
</organism>
<dbReference type="RefSeq" id="WP_281420310.1">
    <property type="nucleotide sequence ID" value="NZ_CAJQUM010000001.1"/>
</dbReference>
<keyword evidence="1" id="KW-0812">Transmembrane</keyword>
<protein>
    <submittedName>
        <fullName evidence="2">MSHA pilin protein MshD</fullName>
    </submittedName>
</protein>
<sequence length="168" mass="17792">MCTKTSRIRQRQSGLTLIELIMFIVIVGVGVAGILTIMDVAVKSSADPMVRKQALAMADAIMDEVLAKDFSNPTGGFTETSATCDNRSQYDDVSDYDYFKTSSSNRISGTSTLGSTPIPGLAAYSASVDIDAATSRLGLVGGTQVKTITVTVTGNGQTIQLIGYRTNY</sequence>
<dbReference type="AlphaFoldDB" id="A0A916N9X4"/>
<accession>A0A916N9X4</accession>
<keyword evidence="1" id="KW-1133">Transmembrane helix</keyword>